<keyword evidence="2" id="KW-1185">Reference proteome</keyword>
<dbReference type="InterPro" id="IPR002591">
    <property type="entry name" value="Phosphodiest/P_Trfase"/>
</dbReference>
<dbReference type="Pfam" id="PF01663">
    <property type="entry name" value="Phosphodiest"/>
    <property type="match status" value="1"/>
</dbReference>
<dbReference type="SUPFAM" id="SSF53649">
    <property type="entry name" value="Alkaline phosphatase-like"/>
    <property type="match status" value="1"/>
</dbReference>
<dbReference type="PANTHER" id="PTHR10151:SF120">
    <property type="entry name" value="BIS(5'-ADENOSYL)-TRIPHOSPHATASE"/>
    <property type="match status" value="1"/>
</dbReference>
<protein>
    <submittedName>
        <fullName evidence="1">Nucleotide pyrophosphatase/phosphodiesterase family protein</fullName>
    </submittedName>
</protein>
<name>A0ABV3NAC7_9ACTO</name>
<proteinExistence type="predicted"/>
<dbReference type="PANTHER" id="PTHR10151">
    <property type="entry name" value="ECTONUCLEOTIDE PYROPHOSPHATASE/PHOSPHODIESTERASE"/>
    <property type="match status" value="1"/>
</dbReference>
<reference evidence="1 2" key="1">
    <citation type="submission" date="2024-01" db="EMBL/GenBank/DDBJ databases">
        <title>Genomic analysis and antimicrobial resistance profiles of Trueperella pyogenes isolated from domestic and wild animals.</title>
        <authorList>
            <person name="Magossi G."/>
            <person name="Gzyl K.E."/>
            <person name="Holman D.B."/>
            <person name="Amat S."/>
        </authorList>
    </citation>
    <scope>NUCLEOTIDE SEQUENCE [LARGE SCALE GENOMIC DNA]</scope>
    <source>
        <strain evidence="1 2">1494</strain>
    </source>
</reference>
<dbReference type="Gene3D" id="3.40.720.10">
    <property type="entry name" value="Alkaline Phosphatase, subunit A"/>
    <property type="match status" value="1"/>
</dbReference>
<organism evidence="1 2">
    <name type="scientific">Trueperella pyogenes</name>
    <dbReference type="NCBI Taxonomy" id="1661"/>
    <lineage>
        <taxon>Bacteria</taxon>
        <taxon>Bacillati</taxon>
        <taxon>Actinomycetota</taxon>
        <taxon>Actinomycetes</taxon>
        <taxon>Actinomycetales</taxon>
        <taxon>Actinomycetaceae</taxon>
        <taxon>Trueperella</taxon>
    </lineage>
</organism>
<comment type="caution">
    <text evidence="1">The sequence shown here is derived from an EMBL/GenBank/DDBJ whole genome shotgun (WGS) entry which is preliminary data.</text>
</comment>
<dbReference type="InterPro" id="IPR017850">
    <property type="entry name" value="Alkaline_phosphatase_core_sf"/>
</dbReference>
<accession>A0ABV3NAC7</accession>
<sequence>MLAGAQLPASENLTQVMPAVLTAIGEPHESTLSFPQASRACVVMVDGLGFHNLDVRRGHAPTLRALGIDRAITTVVPSTTAAGISSFGTGRWPGQTAMGGYALRVPGSAEVFNLIAWNSPALSPESWQTQPTFFETSTRDLVKIQPRKFVGSGLTRAGLRGARTVVAERLEARVDATLAELRAGADLAYLYWGDIDSTGHHSGWESEAWIAQLEHFDAELGRLRRMLPSDTLLVVTADHGMVDVAERIDIADNQLLTRGIDVVAGESRAVHLYTDAAATVATRWREVLGDQAWVLTRDEAVEAGVFGSMTPHAHEVFGDVLAFAKGQTVIVDSRYQSADAIGLIGVHGSLTAEEMMIPLIVDLA</sequence>
<evidence type="ECO:0000313" key="2">
    <source>
        <dbReference type="Proteomes" id="UP001555100"/>
    </source>
</evidence>
<dbReference type="Proteomes" id="UP001555100">
    <property type="component" value="Unassembled WGS sequence"/>
</dbReference>
<gene>
    <name evidence="1" type="ORF">V3M73_03870</name>
</gene>
<dbReference type="EMBL" id="JBAGNM010000002">
    <property type="protein sequence ID" value="MEW6954161.1"/>
    <property type="molecule type" value="Genomic_DNA"/>
</dbReference>
<evidence type="ECO:0000313" key="1">
    <source>
        <dbReference type="EMBL" id="MEW6954161.1"/>
    </source>
</evidence>
<dbReference type="RefSeq" id="WP_223245751.1">
    <property type="nucleotide sequence ID" value="NZ_CP028833.1"/>
</dbReference>